<dbReference type="InterPro" id="IPR001073">
    <property type="entry name" value="C1q_dom"/>
</dbReference>
<dbReference type="CTD" id="712"/>
<dbReference type="GO" id="GO:0005576">
    <property type="term" value="C:extracellular region"/>
    <property type="evidence" value="ECO:0007669"/>
    <property type="project" value="UniProtKB-SubCell"/>
</dbReference>
<evidence type="ECO:0000256" key="11">
    <source>
        <dbReference type="ARBA" id="ARBA00023157"/>
    </source>
</evidence>
<evidence type="ECO:0000256" key="2">
    <source>
        <dbReference type="ARBA" id="ARBA00004613"/>
    </source>
</evidence>
<feature type="domain" description="C1q" evidence="17">
    <location>
        <begin position="110"/>
        <end position="243"/>
    </location>
</feature>
<dbReference type="Gene3D" id="2.60.120.40">
    <property type="match status" value="1"/>
</dbReference>
<dbReference type="InterPro" id="IPR008160">
    <property type="entry name" value="Collagen"/>
</dbReference>
<dbReference type="Pfam" id="PF01391">
    <property type="entry name" value="Collagen"/>
    <property type="match status" value="1"/>
</dbReference>
<dbReference type="GeneID" id="129344719"/>
<dbReference type="GO" id="GO:0005581">
    <property type="term" value="C:collagen trimer"/>
    <property type="evidence" value="ECO:0007669"/>
    <property type="project" value="UniProtKB-KW"/>
</dbReference>
<evidence type="ECO:0000256" key="8">
    <source>
        <dbReference type="ARBA" id="ARBA00022859"/>
    </source>
</evidence>
<dbReference type="InterPro" id="IPR050392">
    <property type="entry name" value="Collagen/C1q_domain"/>
</dbReference>
<dbReference type="PRINTS" id="PR00007">
    <property type="entry name" value="COMPLEMNTC1Q"/>
</dbReference>
<dbReference type="KEGG" id="emc:129344719"/>
<evidence type="ECO:0000313" key="18">
    <source>
        <dbReference type="Proteomes" id="UP001190640"/>
    </source>
</evidence>
<comment type="subcellular location">
    <subcellularLocation>
        <location evidence="1">Cell surface</location>
    </subcellularLocation>
    <subcellularLocation>
        <location evidence="2">Secreted</location>
    </subcellularLocation>
</comment>
<keyword evidence="8" id="KW-0391">Immunity</keyword>
<protein>
    <recommendedName>
        <fullName evidence="3">Complement C1q subcomponent subunit A</fullName>
    </recommendedName>
</protein>
<evidence type="ECO:0000256" key="12">
    <source>
        <dbReference type="ARBA" id="ARBA00023180"/>
    </source>
</evidence>
<evidence type="ECO:0000256" key="3">
    <source>
        <dbReference type="ARBA" id="ARBA00013456"/>
    </source>
</evidence>
<sequence>MASHFWLAACTLVLILAMAAPQENSCSAPNGIDGHPGTPGLNGRPGQKGDIGEPGPSGRSIGARGPKGDPGEPGVPGIPGNQGYRGPDGPEGPPGEEGDRGQKGQVGNVMHEARAAFSASRKTPEPNGNVVVFDNIITNQDNCYSGQRGVFTCKDPGYYYFTFQVVSSGNLCLSLVHRDTKVATFCDDNRDGLMQVNSGGSVLKLARGDAVFLQGDPVAGNKVYDGTDADSVFSGFLLFPLLG</sequence>
<keyword evidence="18" id="KW-1185">Reference proteome</keyword>
<keyword evidence="6 16" id="KW-0732">Signal</keyword>
<evidence type="ECO:0000256" key="7">
    <source>
        <dbReference type="ARBA" id="ARBA00022737"/>
    </source>
</evidence>
<evidence type="ECO:0000256" key="10">
    <source>
        <dbReference type="ARBA" id="ARBA00023119"/>
    </source>
</evidence>
<dbReference type="InterPro" id="IPR008983">
    <property type="entry name" value="Tumour_necrosis_fac-like_dom"/>
</dbReference>
<feature type="region of interest" description="Disordered" evidence="15">
    <location>
        <begin position="28"/>
        <end position="104"/>
    </location>
</feature>
<evidence type="ECO:0000256" key="9">
    <source>
        <dbReference type="ARBA" id="ARBA00022875"/>
    </source>
</evidence>
<feature type="signal peptide" evidence="16">
    <location>
        <begin position="1"/>
        <end position="21"/>
    </location>
</feature>
<evidence type="ECO:0000256" key="6">
    <source>
        <dbReference type="ARBA" id="ARBA00022729"/>
    </source>
</evidence>
<keyword evidence="7" id="KW-0677">Repeat</keyword>
<dbReference type="SUPFAM" id="SSF49842">
    <property type="entry name" value="TNF-like"/>
    <property type="match status" value="1"/>
</dbReference>
<keyword evidence="5" id="KW-0399">Innate immunity</keyword>
<dbReference type="FunFam" id="2.60.120.40:FF:000001">
    <property type="entry name" value="Complement C1q B chain"/>
    <property type="match status" value="1"/>
</dbReference>
<evidence type="ECO:0000259" key="17">
    <source>
        <dbReference type="PROSITE" id="PS50871"/>
    </source>
</evidence>
<dbReference type="Pfam" id="PF00386">
    <property type="entry name" value="C1q"/>
    <property type="match status" value="1"/>
</dbReference>
<reference evidence="19" key="1">
    <citation type="submission" date="2025-08" db="UniProtKB">
        <authorList>
            <consortium name="RefSeq"/>
        </authorList>
    </citation>
    <scope>IDENTIFICATION</scope>
    <source>
        <tissue evidence="19">Blood</tissue>
    </source>
</reference>
<proteinExistence type="predicted"/>
<evidence type="ECO:0000256" key="4">
    <source>
        <dbReference type="ARBA" id="ARBA00022525"/>
    </source>
</evidence>
<evidence type="ECO:0000256" key="5">
    <source>
        <dbReference type="ARBA" id="ARBA00022588"/>
    </source>
</evidence>
<evidence type="ECO:0000256" key="15">
    <source>
        <dbReference type="SAM" id="MobiDB-lite"/>
    </source>
</evidence>
<keyword evidence="9" id="KW-0180">Complement pathway</keyword>
<dbReference type="RefSeq" id="XP_054857542.1">
    <property type="nucleotide sequence ID" value="XM_055001567.1"/>
</dbReference>
<dbReference type="GO" id="GO:0006958">
    <property type="term" value="P:complement activation, classical pathway"/>
    <property type="evidence" value="ECO:0007669"/>
    <property type="project" value="UniProtKB-KW"/>
</dbReference>
<keyword evidence="4" id="KW-0964">Secreted</keyword>
<dbReference type="GO" id="GO:0045087">
    <property type="term" value="P:innate immune response"/>
    <property type="evidence" value="ECO:0007669"/>
    <property type="project" value="UniProtKB-KW"/>
</dbReference>
<gene>
    <name evidence="19" type="primary">C1QA</name>
</gene>
<evidence type="ECO:0000256" key="16">
    <source>
        <dbReference type="SAM" id="SignalP"/>
    </source>
</evidence>
<keyword evidence="13" id="KW-0379">Hydroxylation</keyword>
<name>A0AA97KJS1_EUBMA</name>
<dbReference type="PROSITE" id="PS50871">
    <property type="entry name" value="C1Q"/>
    <property type="match status" value="1"/>
</dbReference>
<evidence type="ECO:0000256" key="1">
    <source>
        <dbReference type="ARBA" id="ARBA00004241"/>
    </source>
</evidence>
<dbReference type="PANTHER" id="PTHR15427">
    <property type="entry name" value="EMILIN ELASTIN MICROFIBRIL INTERFACE-LOCATED PROTEIN ELASTIN MICROFIBRIL INTERFACER"/>
    <property type="match status" value="1"/>
</dbReference>
<feature type="chain" id="PRO_5041740224" description="Complement C1q subcomponent subunit A" evidence="16">
    <location>
        <begin position="22"/>
        <end position="243"/>
    </location>
</feature>
<accession>A0AA97KJS1</accession>
<keyword evidence="10" id="KW-0176">Collagen</keyword>
<dbReference type="AlphaFoldDB" id="A0AA97KJS1"/>
<comment type="subunit">
    <text evidence="14">Core component of the complement C1 complex, a calcium-dependent complex composed of 1 molecule of the C1Q subcomplex, 2 molecules of C1R and 2 molecules of C1S. The C1Q subcomplex is composed 18 subunits: 3 chains of C1QA, C1QB, and C1QC trimerize to form 6 collagen-like triple helices connected to six globular ligand-recognition modules (C1q domain). Interacts with CR1 (via Sushi 24 and Sushi 25 domains). Interacts (via C-terminus) with CD33; this interaction activates CD33 inhibitory motifs.</text>
</comment>
<organism evidence="18 19">
    <name type="scientific">Eublepharis macularius</name>
    <name type="common">Leopard gecko</name>
    <name type="synonym">Cyrtodactylus macularius</name>
    <dbReference type="NCBI Taxonomy" id="481883"/>
    <lineage>
        <taxon>Eukaryota</taxon>
        <taxon>Metazoa</taxon>
        <taxon>Chordata</taxon>
        <taxon>Craniata</taxon>
        <taxon>Vertebrata</taxon>
        <taxon>Euteleostomi</taxon>
        <taxon>Lepidosauria</taxon>
        <taxon>Squamata</taxon>
        <taxon>Bifurcata</taxon>
        <taxon>Gekkota</taxon>
        <taxon>Eublepharidae</taxon>
        <taxon>Eublepharinae</taxon>
        <taxon>Eublepharis</taxon>
    </lineage>
</organism>
<evidence type="ECO:0000313" key="19">
    <source>
        <dbReference type="RefSeq" id="XP_054857542.1"/>
    </source>
</evidence>
<evidence type="ECO:0000256" key="13">
    <source>
        <dbReference type="ARBA" id="ARBA00023278"/>
    </source>
</evidence>
<dbReference type="PANTHER" id="PTHR15427:SF26">
    <property type="entry name" value="COMPLEMENT C1Q SUBCOMPONENT SUBUNIT A"/>
    <property type="match status" value="1"/>
</dbReference>
<dbReference type="Proteomes" id="UP001190640">
    <property type="component" value="Chromosome 17"/>
</dbReference>
<dbReference type="GO" id="GO:0009986">
    <property type="term" value="C:cell surface"/>
    <property type="evidence" value="ECO:0007669"/>
    <property type="project" value="UniProtKB-SubCell"/>
</dbReference>
<keyword evidence="11" id="KW-1015">Disulfide bond</keyword>
<keyword evidence="12" id="KW-0325">Glycoprotein</keyword>
<evidence type="ECO:0000256" key="14">
    <source>
        <dbReference type="ARBA" id="ARBA00093497"/>
    </source>
</evidence>
<dbReference type="SMART" id="SM00110">
    <property type="entry name" value="C1Q"/>
    <property type="match status" value="1"/>
</dbReference>